<dbReference type="Gene3D" id="4.10.240.10">
    <property type="entry name" value="Zn(2)-C6 fungal-type DNA-binding domain"/>
    <property type="match status" value="1"/>
</dbReference>
<accession>A0A194VXD7</accession>
<dbReference type="Proteomes" id="UP000078559">
    <property type="component" value="Chromosome 4"/>
</dbReference>
<proteinExistence type="predicted"/>
<sequence length="824" mass="91867">MAAPSAADMASFPLPASGHVISPEPSVKLTRGHSCVLCQQRKVRCDKQKPCANCVKAGVGCKVVAPQPPRRRKKKPQERELIDRLRKYEALLSQHGVDFEPIGQNLKPSDPAVDDVDEIEHGIESLKTSPSSTGHDGGPGDKHPFRWFPFYKDYKTADSQVRESSDSGSDGPIIHHAFDKMFDGQDGFPFVIGGSTTSVTAFHPPGVQVLQLWQIYLDNVNPLLKITHTPTIQGQLVEAAANPAKIAKPLEALMFSIYFIAITSMTDDEVHNTFKEDRNRLLSKYHHGTQQALINAGFMRSPDLVVLQAYVMYLFSIRQYTDPRSLFCLIGIAVRVAQRLGLHRDAEQFNMPPFEVELRRRLWWQLACYDKRFAEITGSGITALSSSKGDCKWPLNINDTDLHVHAKDRIAPYAGPTEMLFSLTRFELTAAADPDGIRPIPNLGPTGAKPKFQYSPSPASSDVVTNAANHNLPMADLDSYVNYIEDRYLKHCDRKIPLHLFTLLMTRQSLSKLRVIDYLCRGYLQQHPDPNSLPPGPERALRESIFEEGIRVIEYDIMIQSHEALQPFKWYTLMHFPFPAYMYLVGELRYITSGEMCERAWTAILEDHEKRGMINNIRSPMHTAMGGLMLKAWEEHEVAEVQMGRPMPPRPKLMNFLKDHLKKMKTASGETSSAQSRGPALSSRASFSTTSGTMSSGGATDTHPAKQQHQQQQQRPQHHQHQHQHTHQQQTEMDIHSVGSSPPMATTAGGTMDPMSGGVFSTGDFDGMNQQMFSSAFMPGDMDFGTMDWNSLSAWGGPFGMTDSGFGQYSSHPGMMPGPGPGPR</sequence>
<dbReference type="InterPro" id="IPR001138">
    <property type="entry name" value="Zn2Cys6_DnaBD"/>
</dbReference>
<dbReference type="InterPro" id="IPR007219">
    <property type="entry name" value="XnlR_reg_dom"/>
</dbReference>
<dbReference type="CDD" id="cd12148">
    <property type="entry name" value="fungal_TF_MHR"/>
    <property type="match status" value="1"/>
</dbReference>
<dbReference type="OrthoDB" id="2269373at2759"/>
<evidence type="ECO:0000256" key="2">
    <source>
        <dbReference type="ARBA" id="ARBA00022723"/>
    </source>
</evidence>
<dbReference type="PANTHER" id="PTHR31001">
    <property type="entry name" value="UNCHARACTERIZED TRANSCRIPTIONAL REGULATORY PROTEIN"/>
    <property type="match status" value="1"/>
</dbReference>
<evidence type="ECO:0000313" key="6">
    <source>
        <dbReference type="EMBL" id="KUI68879.1"/>
    </source>
</evidence>
<dbReference type="InterPro" id="IPR036864">
    <property type="entry name" value="Zn2-C6_fun-type_DNA-bd_sf"/>
</dbReference>
<dbReference type="GO" id="GO:0003677">
    <property type="term" value="F:DNA binding"/>
    <property type="evidence" value="ECO:0007669"/>
    <property type="project" value="InterPro"/>
</dbReference>
<comment type="subcellular location">
    <subcellularLocation>
        <location evidence="1">Nucleus</location>
    </subcellularLocation>
</comment>
<evidence type="ECO:0000259" key="5">
    <source>
        <dbReference type="PROSITE" id="PS50048"/>
    </source>
</evidence>
<feature type="compositionally biased region" description="Basic residues" evidence="4">
    <location>
        <begin position="716"/>
        <end position="726"/>
    </location>
</feature>
<dbReference type="InterPro" id="IPR050613">
    <property type="entry name" value="Sec_Metabolite_Reg"/>
</dbReference>
<dbReference type="Pfam" id="PF00172">
    <property type="entry name" value="Zn_clus"/>
    <property type="match status" value="1"/>
</dbReference>
<feature type="domain" description="Zn(2)-C6 fungal-type" evidence="5">
    <location>
        <begin position="34"/>
        <end position="63"/>
    </location>
</feature>
<keyword evidence="3" id="KW-0539">Nucleus</keyword>
<organism evidence="6 7">
    <name type="scientific">Cytospora mali</name>
    <name type="common">Apple Valsa canker fungus</name>
    <name type="synonym">Valsa mali</name>
    <dbReference type="NCBI Taxonomy" id="578113"/>
    <lineage>
        <taxon>Eukaryota</taxon>
        <taxon>Fungi</taxon>
        <taxon>Dikarya</taxon>
        <taxon>Ascomycota</taxon>
        <taxon>Pezizomycotina</taxon>
        <taxon>Sordariomycetes</taxon>
        <taxon>Sordariomycetidae</taxon>
        <taxon>Diaporthales</taxon>
        <taxon>Cytosporaceae</taxon>
        <taxon>Cytospora</taxon>
    </lineage>
</organism>
<evidence type="ECO:0000256" key="3">
    <source>
        <dbReference type="ARBA" id="ARBA00023242"/>
    </source>
</evidence>
<evidence type="ECO:0000256" key="4">
    <source>
        <dbReference type="SAM" id="MobiDB-lite"/>
    </source>
</evidence>
<dbReference type="GO" id="GO:0006351">
    <property type="term" value="P:DNA-templated transcription"/>
    <property type="evidence" value="ECO:0007669"/>
    <property type="project" value="InterPro"/>
</dbReference>
<dbReference type="GO" id="GO:0000981">
    <property type="term" value="F:DNA-binding transcription factor activity, RNA polymerase II-specific"/>
    <property type="evidence" value="ECO:0007669"/>
    <property type="project" value="InterPro"/>
</dbReference>
<feature type="region of interest" description="Disordered" evidence="4">
    <location>
        <begin position="664"/>
        <end position="754"/>
    </location>
</feature>
<gene>
    <name evidence="6" type="ORF">VM1G_03937</name>
</gene>
<dbReference type="PROSITE" id="PS50048">
    <property type="entry name" value="ZN2_CY6_FUNGAL_2"/>
    <property type="match status" value="1"/>
</dbReference>
<dbReference type="CDD" id="cd00067">
    <property type="entry name" value="GAL4"/>
    <property type="match status" value="1"/>
</dbReference>
<name>A0A194VXD7_CYTMA</name>
<dbReference type="SMART" id="SM00906">
    <property type="entry name" value="Fungal_trans"/>
    <property type="match status" value="1"/>
</dbReference>
<keyword evidence="2" id="KW-0479">Metal-binding</keyword>
<protein>
    <recommendedName>
        <fullName evidence="5">Zn(2)-C6 fungal-type domain-containing protein</fullName>
    </recommendedName>
</protein>
<dbReference type="PANTHER" id="PTHR31001:SF45">
    <property type="entry name" value="ZN(II)2CYS6 TRANSCRIPTION FACTOR (EUROFUNG)"/>
    <property type="match status" value="1"/>
</dbReference>
<dbReference type="GO" id="GO:0005634">
    <property type="term" value="C:nucleus"/>
    <property type="evidence" value="ECO:0007669"/>
    <property type="project" value="UniProtKB-SubCell"/>
</dbReference>
<dbReference type="SMR" id="A0A194VXD7"/>
<keyword evidence="7" id="KW-1185">Reference proteome</keyword>
<dbReference type="EMBL" id="CM003101">
    <property type="protein sequence ID" value="KUI68879.1"/>
    <property type="molecule type" value="Genomic_DNA"/>
</dbReference>
<reference evidence="6" key="1">
    <citation type="submission" date="2014-12" db="EMBL/GenBank/DDBJ databases">
        <title>Genome Sequence of Valsa Canker Pathogens Uncovers a Specific Adaption of Colonization on Woody Bark.</title>
        <authorList>
            <person name="Yin Z."/>
            <person name="Liu H."/>
            <person name="Gao X."/>
            <person name="Li Z."/>
            <person name="Song N."/>
            <person name="Ke X."/>
            <person name="Dai Q."/>
            <person name="Wu Y."/>
            <person name="Sun Y."/>
            <person name="Xu J.-R."/>
            <person name="Kang Z.K."/>
            <person name="Wang L."/>
            <person name="Huang L."/>
        </authorList>
    </citation>
    <scope>NUCLEOTIDE SEQUENCE [LARGE SCALE GENOMIC DNA]</scope>
    <source>
        <strain evidence="6">03-8</strain>
    </source>
</reference>
<evidence type="ECO:0000313" key="7">
    <source>
        <dbReference type="Proteomes" id="UP000078559"/>
    </source>
</evidence>
<feature type="compositionally biased region" description="Low complexity" evidence="4">
    <location>
        <begin position="686"/>
        <end position="715"/>
    </location>
</feature>
<dbReference type="Pfam" id="PF04082">
    <property type="entry name" value="Fungal_trans"/>
    <property type="match status" value="1"/>
</dbReference>
<dbReference type="SUPFAM" id="SSF57701">
    <property type="entry name" value="Zn2/Cys6 DNA-binding domain"/>
    <property type="match status" value="1"/>
</dbReference>
<dbReference type="AlphaFoldDB" id="A0A194VXD7"/>
<dbReference type="GO" id="GO:0008270">
    <property type="term" value="F:zinc ion binding"/>
    <property type="evidence" value="ECO:0007669"/>
    <property type="project" value="InterPro"/>
</dbReference>
<dbReference type="SMART" id="SM00066">
    <property type="entry name" value="GAL4"/>
    <property type="match status" value="1"/>
</dbReference>
<evidence type="ECO:0000256" key="1">
    <source>
        <dbReference type="ARBA" id="ARBA00004123"/>
    </source>
</evidence>